<protein>
    <submittedName>
        <fullName evidence="2">Uncharacterized protein</fullName>
    </submittedName>
</protein>
<keyword evidence="1" id="KW-0472">Membrane</keyword>
<feature type="transmembrane region" description="Helical" evidence="1">
    <location>
        <begin position="72"/>
        <end position="90"/>
    </location>
</feature>
<accession>A0A3S0JBG9</accession>
<keyword evidence="3" id="KW-1185">Reference proteome</keyword>
<evidence type="ECO:0000256" key="1">
    <source>
        <dbReference type="SAM" id="Phobius"/>
    </source>
</evidence>
<dbReference type="Proteomes" id="UP000282184">
    <property type="component" value="Unassembled WGS sequence"/>
</dbReference>
<reference evidence="2 3" key="1">
    <citation type="submission" date="2018-12" db="EMBL/GenBank/DDBJ databases">
        <title>Hymenobacter gummosus sp. nov., isolated from a spring.</title>
        <authorList>
            <person name="Nie L."/>
        </authorList>
    </citation>
    <scope>NUCLEOTIDE SEQUENCE [LARGE SCALE GENOMIC DNA]</scope>
    <source>
        <strain evidence="2 3">KCTC 52166</strain>
    </source>
</reference>
<keyword evidence="1" id="KW-0812">Transmembrane</keyword>
<gene>
    <name evidence="2" type="ORF">EJV47_21540</name>
</gene>
<name>A0A3S0JBG9_9BACT</name>
<keyword evidence="1" id="KW-1133">Transmembrane helix</keyword>
<comment type="caution">
    <text evidence="2">The sequence shown here is derived from an EMBL/GenBank/DDBJ whole genome shotgun (WGS) entry which is preliminary data.</text>
</comment>
<proteinExistence type="predicted"/>
<dbReference type="EMBL" id="RXOF01000015">
    <property type="protein sequence ID" value="RTQ46538.1"/>
    <property type="molecule type" value="Genomic_DNA"/>
</dbReference>
<dbReference type="RefSeq" id="WP_126695283.1">
    <property type="nucleotide sequence ID" value="NZ_RXOF01000015.1"/>
</dbReference>
<organism evidence="2 3">
    <name type="scientific">Hymenobacter gummosus</name>
    <dbReference type="NCBI Taxonomy" id="1776032"/>
    <lineage>
        <taxon>Bacteria</taxon>
        <taxon>Pseudomonadati</taxon>
        <taxon>Bacteroidota</taxon>
        <taxon>Cytophagia</taxon>
        <taxon>Cytophagales</taxon>
        <taxon>Hymenobacteraceae</taxon>
        <taxon>Hymenobacter</taxon>
    </lineage>
</organism>
<evidence type="ECO:0000313" key="2">
    <source>
        <dbReference type="EMBL" id="RTQ46538.1"/>
    </source>
</evidence>
<feature type="transmembrane region" description="Helical" evidence="1">
    <location>
        <begin position="12"/>
        <end position="29"/>
    </location>
</feature>
<feature type="transmembrane region" description="Helical" evidence="1">
    <location>
        <begin position="35"/>
        <end position="60"/>
    </location>
</feature>
<dbReference type="AlphaFoldDB" id="A0A3S0JBG9"/>
<evidence type="ECO:0000313" key="3">
    <source>
        <dbReference type="Proteomes" id="UP000282184"/>
    </source>
</evidence>
<sequence length="186" mass="20916">MPLLTARRERNLVLLLTVAATGLLLMLTFDVAAAYQVLFAGSFVLIALALLGLSLWRLALSFTEHRPFPTRPLTAVLGLALLTGLCYGWYHGAFYGRQVLSGVFIDDFSRLDLVLYEDGHYLIEEGWILGSERFAGRYTRSGDSLIFDNYSFTGPKAPNHVLTRRGSRLYFPSADTSFYHFQIQQP</sequence>
<dbReference type="OrthoDB" id="894361at2"/>